<dbReference type="RefSeq" id="WP_166920428.1">
    <property type="nucleotide sequence ID" value="NZ_JAASRN010000003.1"/>
</dbReference>
<accession>A0A846MTA0</accession>
<dbReference type="InterPro" id="IPR036514">
    <property type="entry name" value="SGNH_hydro_sf"/>
</dbReference>
<feature type="domain" description="GSCFA" evidence="1">
    <location>
        <begin position="22"/>
        <end position="255"/>
    </location>
</feature>
<dbReference type="SUPFAM" id="SSF52266">
    <property type="entry name" value="SGNH hydrolase"/>
    <property type="match status" value="1"/>
</dbReference>
<dbReference type="EMBL" id="JAASRN010000003">
    <property type="protein sequence ID" value="NIK74552.1"/>
    <property type="molecule type" value="Genomic_DNA"/>
</dbReference>
<keyword evidence="3" id="KW-1185">Reference proteome</keyword>
<dbReference type="AlphaFoldDB" id="A0A846MTA0"/>
<evidence type="ECO:0000313" key="2">
    <source>
        <dbReference type="EMBL" id="NIK74552.1"/>
    </source>
</evidence>
<name>A0A846MTA0_9BACT</name>
<dbReference type="Pfam" id="PF08885">
    <property type="entry name" value="GSCFA"/>
    <property type="match status" value="1"/>
</dbReference>
<gene>
    <name evidence="2" type="ORF">FHS56_002077</name>
</gene>
<protein>
    <recommendedName>
        <fullName evidence="1">GSCFA domain-containing protein</fullName>
    </recommendedName>
</protein>
<sequence length="328" mass="37835">MKWFTPLSFETLRLPMLSYGQRILCIGSCFADEMGKLLTEAKFSVLNNPFGVLFNPVSLYRCYSAAVYAQEAAWQEGVLKVSEDLYLHYDCHSKVYGSSEQSLIERIMSIGAEVRAWQPEIILLTLGTSIVYEHCASGKVVANCHKQPASLFRKRTLQLAEIVEALNHLHALWKGAKAWIVTVSPVRHVKEGLVENQYSKSLLRVAVEAWRQQHENIFYFPSYEIMIDELRDYRFYAEDLVHPSAQAIGYIWDVFTAHCFEAETQKTYVAWRKLSQQLAHRALFPHTAENKQRLQRLLSALQRLSTKLPLHEEIAQVQRQLQEADTFH</sequence>
<proteinExistence type="predicted"/>
<dbReference type="GO" id="GO:0016788">
    <property type="term" value="F:hydrolase activity, acting on ester bonds"/>
    <property type="evidence" value="ECO:0007669"/>
    <property type="project" value="UniProtKB-ARBA"/>
</dbReference>
<comment type="caution">
    <text evidence="2">The sequence shown here is derived from an EMBL/GenBank/DDBJ whole genome shotgun (WGS) entry which is preliminary data.</text>
</comment>
<dbReference type="Proteomes" id="UP000537126">
    <property type="component" value="Unassembled WGS sequence"/>
</dbReference>
<evidence type="ECO:0000313" key="3">
    <source>
        <dbReference type="Proteomes" id="UP000537126"/>
    </source>
</evidence>
<evidence type="ECO:0000259" key="1">
    <source>
        <dbReference type="Pfam" id="PF08885"/>
    </source>
</evidence>
<dbReference type="Gene3D" id="3.40.50.1110">
    <property type="entry name" value="SGNH hydrolase"/>
    <property type="match status" value="1"/>
</dbReference>
<reference evidence="2 3" key="1">
    <citation type="submission" date="2020-03" db="EMBL/GenBank/DDBJ databases">
        <title>Genomic Encyclopedia of Type Strains, Phase IV (KMG-IV): sequencing the most valuable type-strain genomes for metagenomic binning, comparative biology and taxonomic classification.</title>
        <authorList>
            <person name="Goeker M."/>
        </authorList>
    </citation>
    <scope>NUCLEOTIDE SEQUENCE [LARGE SCALE GENOMIC DNA]</scope>
    <source>
        <strain evidence="2 3">DSM 5718</strain>
    </source>
</reference>
<organism evidence="2 3">
    <name type="scientific">Thermonema lapsum</name>
    <dbReference type="NCBI Taxonomy" id="28195"/>
    <lineage>
        <taxon>Bacteria</taxon>
        <taxon>Pseudomonadati</taxon>
        <taxon>Bacteroidota</taxon>
        <taxon>Cytophagia</taxon>
        <taxon>Cytophagales</taxon>
        <taxon>Thermonemataceae</taxon>
        <taxon>Thermonema</taxon>
    </lineage>
</organism>
<dbReference type="InterPro" id="IPR014982">
    <property type="entry name" value="GSCFA"/>
</dbReference>